<dbReference type="PANTHER" id="PTHR24418">
    <property type="entry name" value="TYROSINE-PROTEIN KINASE"/>
    <property type="match status" value="1"/>
</dbReference>
<dbReference type="InterPro" id="IPR000742">
    <property type="entry name" value="EGF"/>
</dbReference>
<dbReference type="GO" id="GO:0016020">
    <property type="term" value="C:membrane"/>
    <property type="evidence" value="ECO:0007669"/>
    <property type="project" value="UniProtKB-SubCell"/>
</dbReference>
<dbReference type="Gene3D" id="2.170.300.10">
    <property type="entry name" value="Tie2 ligand-binding domain superfamily"/>
    <property type="match status" value="1"/>
</dbReference>
<accession>A0A210PRK8</accession>
<evidence type="ECO:0000259" key="6">
    <source>
        <dbReference type="PROSITE" id="PS50011"/>
    </source>
</evidence>
<dbReference type="Gene3D" id="3.30.200.20">
    <property type="entry name" value="Phosphorylase Kinase, domain 1"/>
    <property type="match status" value="1"/>
</dbReference>
<feature type="signal peptide" evidence="5">
    <location>
        <begin position="1"/>
        <end position="28"/>
    </location>
</feature>
<dbReference type="PROSITE" id="PS50011">
    <property type="entry name" value="PROTEIN_KINASE_DOM"/>
    <property type="match status" value="1"/>
</dbReference>
<organism evidence="7 8">
    <name type="scientific">Mizuhopecten yessoensis</name>
    <name type="common">Japanese scallop</name>
    <name type="synonym">Patinopecten yessoensis</name>
    <dbReference type="NCBI Taxonomy" id="6573"/>
    <lineage>
        <taxon>Eukaryota</taxon>
        <taxon>Metazoa</taxon>
        <taxon>Spiralia</taxon>
        <taxon>Lophotrochozoa</taxon>
        <taxon>Mollusca</taxon>
        <taxon>Bivalvia</taxon>
        <taxon>Autobranchia</taxon>
        <taxon>Pteriomorphia</taxon>
        <taxon>Pectinida</taxon>
        <taxon>Pectinoidea</taxon>
        <taxon>Pectinidae</taxon>
        <taxon>Mizuhopecten</taxon>
    </lineage>
</organism>
<keyword evidence="5" id="KW-0732">Signal</keyword>
<dbReference type="InterPro" id="IPR011009">
    <property type="entry name" value="Kinase-like_dom_sf"/>
</dbReference>
<sequence length="1113" mass="123681">MKALQGHPYTFPKLFLFVLLMLIVTSNGEESHCSENCRYGEEFCREETSHCLYGCDDGFLGEACGQVCSILYCKACMYNNSKEICTRCKDGHYGPDCLQQCSDTCKNKKCDRYGRCIFGCKENHHGEKCEHQKCSFVDCLSCAYTQYESYCSECVKGKYWNPYINNCTNCSDHCIGGQLACNSSNGICNHGCEPRWFGYLCDKYCPVDNCTQCREVFHGTQKVKECQVCNDGYFTSHGMCEKCSDTCLDSTSCDGQNGKCVSGCKEGWYGDRCNKMCRISNCRKCEDFNQNHIYCEICENGFYWSSKDSNCSHCPPNCTNGCNISDGSCIGGCKNGYYGNQCDTMCGHCANIPCNETNGYCLQGCQKGWYGTWCMSSCPIHCRSCVDFKNNTCGACEPGWYGPRCELKCSEFCKRNSYSNFLYCDKDTGECSDGCPPSYRGAFCNITCHDNCYNDICDLTGNCSYGCKRNYYGTDCNKRCSQNCDMCHQGDGKCSVPCRQGYYGEYCTNKCSDSCLFQTCDEQGTCVSGCEAGFYGSSCQKVCNSNCMDQTCHRFTGYCTQGCGPGYYGNQCDVECSPKCLKNCTRDLGFCLGCKKGFYGNRCEEVCQYCYNDTCAQGTGVCTQGCEVGRTGQQCASSCQKGRFGRDCKLSCSNCKDNTLCGAINGTCLLGCIDGWTNYNCQRKSLRIVHYTQEPDSERSTIAISTSATVGVLLTIIVIVVGAVCHRRGRCPGACALKKKSESDLQGDRQNYQASLRKTSVEGSDLLMSSPPSARVGNLTIDPADLQLETTEMKGLFYMVKIGRLQHTQSQSTVMVKLLCKATQRRLQSDFLHEVEVVRTLDLHRNILSYIGLCENERFIHSVFEACGCGDLKKYLTNLKRSSSDPSSNTVQLCYMELIKFVVDILHALVFLHNNKIIHRLVGAQNIYLDNDYTAKLANFHFAIKTRDAVRENGTIRARKLPQRYAAWMPPEARGEDTYSHYTDMWGIGVLLWEVVTLGSSTHLQGTPGLGSPPATPGDHTAPGTSPNNHSTPGASTVDPRGSRPGRPLMAPIGYLTIPIDCDRFLCQCMEQCWNPIPENRPTFTPMVRKLSASLTRRWPGNGEVLMSVSTLV</sequence>
<proteinExistence type="predicted"/>
<dbReference type="InterPro" id="IPR009030">
    <property type="entry name" value="Growth_fac_rcpt_cys_sf"/>
</dbReference>
<comment type="subcellular location">
    <subcellularLocation>
        <location evidence="1">Membrane</location>
        <topology evidence="1">Single-pass type I membrane protein</topology>
    </subcellularLocation>
</comment>
<dbReference type="Pfam" id="PF07714">
    <property type="entry name" value="PK_Tyr_Ser-Thr"/>
    <property type="match status" value="1"/>
</dbReference>
<evidence type="ECO:0000256" key="4">
    <source>
        <dbReference type="SAM" id="MobiDB-lite"/>
    </source>
</evidence>
<evidence type="ECO:0000256" key="5">
    <source>
        <dbReference type="SAM" id="SignalP"/>
    </source>
</evidence>
<feature type="chain" id="PRO_5013210739" evidence="5">
    <location>
        <begin position="29"/>
        <end position="1113"/>
    </location>
</feature>
<dbReference type="GO" id="GO:0004672">
    <property type="term" value="F:protein kinase activity"/>
    <property type="evidence" value="ECO:0007669"/>
    <property type="project" value="InterPro"/>
</dbReference>
<protein>
    <submittedName>
        <fullName evidence="7">Fibroblast growth factor receptor 3</fullName>
    </submittedName>
</protein>
<dbReference type="SUPFAM" id="SSF57184">
    <property type="entry name" value="Growth factor receptor domain"/>
    <property type="match status" value="1"/>
</dbReference>
<feature type="domain" description="Protein kinase" evidence="6">
    <location>
        <begin position="786"/>
        <end position="1095"/>
    </location>
</feature>
<dbReference type="GO" id="GO:0005524">
    <property type="term" value="F:ATP binding"/>
    <property type="evidence" value="ECO:0007669"/>
    <property type="project" value="UniProtKB-KW"/>
</dbReference>
<dbReference type="Gene3D" id="1.10.510.10">
    <property type="entry name" value="Transferase(Phosphotransferase) domain 1"/>
    <property type="match status" value="1"/>
</dbReference>
<dbReference type="AlphaFoldDB" id="A0A210PRK8"/>
<dbReference type="OrthoDB" id="6114964at2759"/>
<dbReference type="InterPro" id="IPR050198">
    <property type="entry name" value="Non-receptor_tyrosine_kinases"/>
</dbReference>
<evidence type="ECO:0000256" key="1">
    <source>
        <dbReference type="ARBA" id="ARBA00004479"/>
    </source>
</evidence>
<dbReference type="SUPFAM" id="SSF56112">
    <property type="entry name" value="Protein kinase-like (PK-like)"/>
    <property type="match status" value="1"/>
</dbReference>
<dbReference type="Proteomes" id="UP000242188">
    <property type="component" value="Unassembled WGS sequence"/>
</dbReference>
<keyword evidence="8" id="KW-1185">Reference proteome</keyword>
<keyword evidence="3" id="KW-0067">ATP-binding</keyword>
<name>A0A210PRK8_MIZYE</name>
<evidence type="ECO:0000256" key="3">
    <source>
        <dbReference type="ARBA" id="ARBA00022840"/>
    </source>
</evidence>
<comment type="caution">
    <text evidence="7">The sequence shown here is derived from an EMBL/GenBank/DDBJ whole genome shotgun (WGS) entry which is preliminary data.</text>
</comment>
<keyword evidence="2" id="KW-0547">Nucleotide-binding</keyword>
<feature type="compositionally biased region" description="Polar residues" evidence="4">
    <location>
        <begin position="1023"/>
        <end position="1035"/>
    </location>
</feature>
<evidence type="ECO:0000313" key="7">
    <source>
        <dbReference type="EMBL" id="OWF39121.1"/>
    </source>
</evidence>
<feature type="region of interest" description="Disordered" evidence="4">
    <location>
        <begin position="1004"/>
        <end position="1046"/>
    </location>
</feature>
<evidence type="ECO:0000256" key="2">
    <source>
        <dbReference type="ARBA" id="ARBA00022741"/>
    </source>
</evidence>
<reference evidence="7 8" key="1">
    <citation type="journal article" date="2017" name="Nat. Ecol. Evol.">
        <title>Scallop genome provides insights into evolution of bilaterian karyotype and development.</title>
        <authorList>
            <person name="Wang S."/>
            <person name="Zhang J."/>
            <person name="Jiao W."/>
            <person name="Li J."/>
            <person name="Xun X."/>
            <person name="Sun Y."/>
            <person name="Guo X."/>
            <person name="Huan P."/>
            <person name="Dong B."/>
            <person name="Zhang L."/>
            <person name="Hu X."/>
            <person name="Sun X."/>
            <person name="Wang J."/>
            <person name="Zhao C."/>
            <person name="Wang Y."/>
            <person name="Wang D."/>
            <person name="Huang X."/>
            <person name="Wang R."/>
            <person name="Lv J."/>
            <person name="Li Y."/>
            <person name="Zhang Z."/>
            <person name="Liu B."/>
            <person name="Lu W."/>
            <person name="Hui Y."/>
            <person name="Liang J."/>
            <person name="Zhou Z."/>
            <person name="Hou R."/>
            <person name="Li X."/>
            <person name="Liu Y."/>
            <person name="Li H."/>
            <person name="Ning X."/>
            <person name="Lin Y."/>
            <person name="Zhao L."/>
            <person name="Xing Q."/>
            <person name="Dou J."/>
            <person name="Li Y."/>
            <person name="Mao J."/>
            <person name="Guo H."/>
            <person name="Dou H."/>
            <person name="Li T."/>
            <person name="Mu C."/>
            <person name="Jiang W."/>
            <person name="Fu Q."/>
            <person name="Fu X."/>
            <person name="Miao Y."/>
            <person name="Liu J."/>
            <person name="Yu Q."/>
            <person name="Li R."/>
            <person name="Liao H."/>
            <person name="Li X."/>
            <person name="Kong Y."/>
            <person name="Jiang Z."/>
            <person name="Chourrout D."/>
            <person name="Li R."/>
            <person name="Bao Z."/>
        </authorList>
    </citation>
    <scope>NUCLEOTIDE SEQUENCE [LARGE SCALE GENOMIC DNA]</scope>
    <source>
        <strain evidence="7 8">PY_sf001</strain>
    </source>
</reference>
<keyword evidence="7" id="KW-0675">Receptor</keyword>
<dbReference type="InterPro" id="IPR001245">
    <property type="entry name" value="Ser-Thr/Tyr_kinase_cat_dom"/>
</dbReference>
<dbReference type="EMBL" id="NEDP02005542">
    <property type="protein sequence ID" value="OWF39121.1"/>
    <property type="molecule type" value="Genomic_DNA"/>
</dbReference>
<dbReference type="SMART" id="SM00181">
    <property type="entry name" value="EGF"/>
    <property type="match status" value="12"/>
</dbReference>
<evidence type="ECO:0000313" key="8">
    <source>
        <dbReference type="Proteomes" id="UP000242188"/>
    </source>
</evidence>
<dbReference type="InterPro" id="IPR000719">
    <property type="entry name" value="Prot_kinase_dom"/>
</dbReference>
<gene>
    <name evidence="7" type="ORF">KP79_PYT02317</name>
</gene>